<dbReference type="PRINTS" id="PR00039">
    <property type="entry name" value="HTHLYSR"/>
</dbReference>
<dbReference type="RefSeq" id="WP_109708879.1">
    <property type="nucleotide sequence ID" value="NZ_QGDS01000002.1"/>
</dbReference>
<dbReference type="OrthoDB" id="1652954at2"/>
<accession>A0A316A0D3</accession>
<keyword evidence="2" id="KW-0805">Transcription regulation</keyword>
<dbReference type="Proteomes" id="UP000254051">
    <property type="component" value="Unassembled WGS sequence"/>
</dbReference>
<dbReference type="PANTHER" id="PTHR30346">
    <property type="entry name" value="TRANSCRIPTIONAL DUAL REGULATOR HCAR-RELATED"/>
    <property type="match status" value="1"/>
</dbReference>
<dbReference type="AlphaFoldDB" id="A0A316A0D3"/>
<evidence type="ECO:0000313" key="7">
    <source>
        <dbReference type="Proteomes" id="UP000254051"/>
    </source>
</evidence>
<dbReference type="InterPro" id="IPR000847">
    <property type="entry name" value="LysR_HTH_N"/>
</dbReference>
<organism evidence="6 7">
    <name type="scientific">Faecalicatena contorta</name>
    <dbReference type="NCBI Taxonomy" id="39482"/>
    <lineage>
        <taxon>Bacteria</taxon>
        <taxon>Bacillati</taxon>
        <taxon>Bacillota</taxon>
        <taxon>Clostridia</taxon>
        <taxon>Lachnospirales</taxon>
        <taxon>Lachnospiraceae</taxon>
        <taxon>Faecalicatena</taxon>
    </lineage>
</organism>
<dbReference type="SUPFAM" id="SSF46785">
    <property type="entry name" value="Winged helix' DNA-binding domain"/>
    <property type="match status" value="1"/>
</dbReference>
<dbReference type="PROSITE" id="PS50931">
    <property type="entry name" value="HTH_LYSR"/>
    <property type="match status" value="1"/>
</dbReference>
<dbReference type="InterPro" id="IPR036388">
    <property type="entry name" value="WH-like_DNA-bd_sf"/>
</dbReference>
<reference evidence="7" key="1">
    <citation type="submission" date="2017-07" db="EMBL/GenBank/DDBJ databases">
        <authorList>
            <person name="Varghese N."/>
            <person name="Submissions S."/>
        </authorList>
    </citation>
    <scope>NUCLEOTIDE SEQUENCE [LARGE SCALE GENOMIC DNA]</scope>
    <source>
        <strain evidence="7">NLAE-zl-C134</strain>
    </source>
</reference>
<feature type="domain" description="HTH lysR-type" evidence="5">
    <location>
        <begin position="1"/>
        <end position="58"/>
    </location>
</feature>
<evidence type="ECO:0000313" key="6">
    <source>
        <dbReference type="EMBL" id="SUQ12847.1"/>
    </source>
</evidence>
<dbReference type="Pfam" id="PF03466">
    <property type="entry name" value="LysR_substrate"/>
    <property type="match status" value="1"/>
</dbReference>
<evidence type="ECO:0000256" key="1">
    <source>
        <dbReference type="ARBA" id="ARBA00009437"/>
    </source>
</evidence>
<dbReference type="EMBL" id="UHJJ01000002">
    <property type="protein sequence ID" value="SUQ12847.1"/>
    <property type="molecule type" value="Genomic_DNA"/>
</dbReference>
<evidence type="ECO:0000256" key="3">
    <source>
        <dbReference type="ARBA" id="ARBA00023125"/>
    </source>
</evidence>
<sequence>MTLNQLLYFQSIAKNQHFRQAAAELNISQPSLSRSISSLEEELDILLFERAGRNIRLTKYGKIFLEHVDRILKEVDLVQERMKQLSGNEGHVDLAYVFPLATSYIPRMVRRFLQKEKNEKITFSFYQRHTADLIAGLKADKFDVILGSYVENEPDIQFVPIINQKMRVITPPGHPLAQKGSAVLADLEQYPLIGYERTSGLGNFTNRLYHSYSLTPNIVCESPDEHSISALVAEDFGIALVADVEQIQTGKVCILPLEDIDLNHTVYLAYKKDRYVISAVKNFIQFIRKEGTHL</sequence>
<evidence type="ECO:0000256" key="4">
    <source>
        <dbReference type="ARBA" id="ARBA00023163"/>
    </source>
</evidence>
<keyword evidence="7" id="KW-1185">Reference proteome</keyword>
<dbReference type="Gene3D" id="1.10.10.10">
    <property type="entry name" value="Winged helix-like DNA-binding domain superfamily/Winged helix DNA-binding domain"/>
    <property type="match status" value="1"/>
</dbReference>
<keyword evidence="3 6" id="KW-0238">DNA-binding</keyword>
<dbReference type="GO" id="GO:0003700">
    <property type="term" value="F:DNA-binding transcription factor activity"/>
    <property type="evidence" value="ECO:0007669"/>
    <property type="project" value="InterPro"/>
</dbReference>
<dbReference type="GO" id="GO:0003677">
    <property type="term" value="F:DNA binding"/>
    <property type="evidence" value="ECO:0007669"/>
    <property type="project" value="UniProtKB-KW"/>
</dbReference>
<evidence type="ECO:0000256" key="2">
    <source>
        <dbReference type="ARBA" id="ARBA00023015"/>
    </source>
</evidence>
<dbReference type="Gene3D" id="3.40.190.290">
    <property type="match status" value="1"/>
</dbReference>
<comment type="similarity">
    <text evidence="1">Belongs to the LysR transcriptional regulatory family.</text>
</comment>
<gene>
    <name evidence="6" type="ORF">SAMN05216529_10262</name>
</gene>
<dbReference type="GO" id="GO:0032993">
    <property type="term" value="C:protein-DNA complex"/>
    <property type="evidence" value="ECO:0007669"/>
    <property type="project" value="TreeGrafter"/>
</dbReference>
<keyword evidence="4" id="KW-0804">Transcription</keyword>
<protein>
    <submittedName>
        <fullName evidence="6">DNA-binding transcriptional regulator, LysR family</fullName>
    </submittedName>
</protein>
<name>A0A316A0D3_9FIRM</name>
<dbReference type="InterPro" id="IPR036390">
    <property type="entry name" value="WH_DNA-bd_sf"/>
</dbReference>
<dbReference type="Pfam" id="PF00126">
    <property type="entry name" value="HTH_1"/>
    <property type="match status" value="1"/>
</dbReference>
<dbReference type="SUPFAM" id="SSF53850">
    <property type="entry name" value="Periplasmic binding protein-like II"/>
    <property type="match status" value="1"/>
</dbReference>
<dbReference type="FunFam" id="1.10.10.10:FF:000001">
    <property type="entry name" value="LysR family transcriptional regulator"/>
    <property type="match status" value="1"/>
</dbReference>
<proteinExistence type="inferred from homology"/>
<dbReference type="PANTHER" id="PTHR30346:SF28">
    <property type="entry name" value="HTH-TYPE TRANSCRIPTIONAL REGULATOR CYNR"/>
    <property type="match status" value="1"/>
</dbReference>
<evidence type="ECO:0000259" key="5">
    <source>
        <dbReference type="PROSITE" id="PS50931"/>
    </source>
</evidence>
<dbReference type="InterPro" id="IPR005119">
    <property type="entry name" value="LysR_subst-bd"/>
</dbReference>